<feature type="region of interest" description="Disordered" evidence="1">
    <location>
        <begin position="233"/>
        <end position="256"/>
    </location>
</feature>
<evidence type="ECO:0000313" key="4">
    <source>
        <dbReference type="Proteomes" id="UP000318733"/>
    </source>
</evidence>
<dbReference type="SUPFAM" id="SSF49344">
    <property type="entry name" value="CBD9-like"/>
    <property type="match status" value="1"/>
</dbReference>
<feature type="signal peptide" evidence="2">
    <location>
        <begin position="1"/>
        <end position="20"/>
    </location>
</feature>
<evidence type="ECO:0000313" key="3">
    <source>
        <dbReference type="EMBL" id="TSJ40912.1"/>
    </source>
</evidence>
<sequence length="278" mass="29385">MKKCVLSLLLIAFCISQNFAQDKLKSVQAAGLWAVQNVKIDGNIAEWNNNFQAYNKNVKLYYSLANDEKYLYLVAKSTDATNNAKIAAGGITLNVNTDDKKNEKDAFSLTYPVVGRAVGRGGRGRGGFGGGRNGGAPLSDSAAKAATEEAHKQFIEAAKEIKVLGFKDITDTLISIYNEYSIKALVGYDDQGSLTYEMAVPLKILGLSADSPKEFAYQIMLSGIPVPATGGFGGGGGGRGGRGGGGGRGGSGGGRNNIDYQELLAPTDFWGKYTLAEK</sequence>
<dbReference type="AlphaFoldDB" id="A0A556MM45"/>
<organism evidence="3 4">
    <name type="scientific">Mucilaginibacter corticis</name>
    <dbReference type="NCBI Taxonomy" id="2597670"/>
    <lineage>
        <taxon>Bacteria</taxon>
        <taxon>Pseudomonadati</taxon>
        <taxon>Bacteroidota</taxon>
        <taxon>Sphingobacteriia</taxon>
        <taxon>Sphingobacteriales</taxon>
        <taxon>Sphingobacteriaceae</taxon>
        <taxon>Mucilaginibacter</taxon>
    </lineage>
</organism>
<feature type="compositionally biased region" description="Gly residues" evidence="1">
    <location>
        <begin position="233"/>
        <end position="255"/>
    </location>
</feature>
<name>A0A556MM45_9SPHI</name>
<evidence type="ECO:0000256" key="2">
    <source>
        <dbReference type="SAM" id="SignalP"/>
    </source>
</evidence>
<protein>
    <submittedName>
        <fullName evidence="3">Uncharacterized protein</fullName>
    </submittedName>
</protein>
<dbReference type="RefSeq" id="WP_144248950.1">
    <property type="nucleotide sequence ID" value="NZ_VLPK01000002.1"/>
</dbReference>
<feature type="chain" id="PRO_5022114398" evidence="2">
    <location>
        <begin position="21"/>
        <end position="278"/>
    </location>
</feature>
<reference evidence="3 4" key="1">
    <citation type="submission" date="2019-07" db="EMBL/GenBank/DDBJ databases">
        <authorList>
            <person name="Huq M.A."/>
        </authorList>
    </citation>
    <scope>NUCLEOTIDE SEQUENCE [LARGE SCALE GENOMIC DNA]</scope>
    <source>
        <strain evidence="3 4">MAH-19</strain>
    </source>
</reference>
<dbReference type="EMBL" id="VLPK01000002">
    <property type="protein sequence ID" value="TSJ40912.1"/>
    <property type="molecule type" value="Genomic_DNA"/>
</dbReference>
<evidence type="ECO:0000256" key="1">
    <source>
        <dbReference type="SAM" id="MobiDB-lite"/>
    </source>
</evidence>
<dbReference type="Proteomes" id="UP000318733">
    <property type="component" value="Unassembled WGS sequence"/>
</dbReference>
<accession>A0A556MM45</accession>
<gene>
    <name evidence="3" type="ORF">FO440_14330</name>
</gene>
<dbReference type="OrthoDB" id="1523672at2"/>
<keyword evidence="4" id="KW-1185">Reference proteome</keyword>
<keyword evidence="2" id="KW-0732">Signal</keyword>
<comment type="caution">
    <text evidence="3">The sequence shown here is derived from an EMBL/GenBank/DDBJ whole genome shotgun (WGS) entry which is preliminary data.</text>
</comment>
<proteinExistence type="predicted"/>